<dbReference type="SUPFAM" id="SSF48371">
    <property type="entry name" value="ARM repeat"/>
    <property type="match status" value="1"/>
</dbReference>
<dbReference type="Gene3D" id="1.25.10.10">
    <property type="entry name" value="Leucine-rich Repeat Variant"/>
    <property type="match status" value="1"/>
</dbReference>
<feature type="region of interest" description="Disordered" evidence="2">
    <location>
        <begin position="85"/>
        <end position="121"/>
    </location>
</feature>
<dbReference type="PANTHER" id="PTHR46241">
    <property type="entry name" value="ARMADILLO REPEAT-CONTAINING PROTEIN 4 ARMC4"/>
    <property type="match status" value="1"/>
</dbReference>
<proteinExistence type="predicted"/>
<evidence type="ECO:0008006" key="5">
    <source>
        <dbReference type="Google" id="ProtNLM"/>
    </source>
</evidence>
<dbReference type="SMART" id="SM00185">
    <property type="entry name" value="ARM"/>
    <property type="match status" value="5"/>
</dbReference>
<feature type="compositionally biased region" description="Acidic residues" evidence="2">
    <location>
        <begin position="107"/>
        <end position="120"/>
    </location>
</feature>
<dbReference type="InterPro" id="IPR000225">
    <property type="entry name" value="Armadillo"/>
</dbReference>
<feature type="repeat" description="ARM" evidence="1">
    <location>
        <begin position="147"/>
        <end position="174"/>
    </location>
</feature>
<dbReference type="PROSITE" id="PS50176">
    <property type="entry name" value="ARM_REPEAT"/>
    <property type="match status" value="1"/>
</dbReference>
<evidence type="ECO:0000256" key="1">
    <source>
        <dbReference type="PROSITE-ProRule" id="PRU00259"/>
    </source>
</evidence>
<evidence type="ECO:0000256" key="2">
    <source>
        <dbReference type="SAM" id="MobiDB-lite"/>
    </source>
</evidence>
<name>A0A3P7LLW3_DIBLA</name>
<dbReference type="InterPro" id="IPR016024">
    <property type="entry name" value="ARM-type_fold"/>
</dbReference>
<keyword evidence="4" id="KW-1185">Reference proteome</keyword>
<reference evidence="3 4" key="1">
    <citation type="submission" date="2018-11" db="EMBL/GenBank/DDBJ databases">
        <authorList>
            <consortium name="Pathogen Informatics"/>
        </authorList>
    </citation>
    <scope>NUCLEOTIDE SEQUENCE [LARGE SCALE GENOMIC DNA]</scope>
</reference>
<dbReference type="InterPro" id="IPR011989">
    <property type="entry name" value="ARM-like"/>
</dbReference>
<dbReference type="PANTHER" id="PTHR46241:SF1">
    <property type="entry name" value="OUTER DYNEIN ARM-DOCKING COMPLEX SUBUNIT 2"/>
    <property type="match status" value="1"/>
</dbReference>
<dbReference type="EMBL" id="UYRU01054484">
    <property type="protein sequence ID" value="VDN12677.1"/>
    <property type="molecule type" value="Genomic_DNA"/>
</dbReference>
<accession>A0A3P7LLW3</accession>
<dbReference type="Proteomes" id="UP000281553">
    <property type="component" value="Unassembled WGS sequence"/>
</dbReference>
<evidence type="ECO:0000313" key="3">
    <source>
        <dbReference type="EMBL" id="VDN12677.1"/>
    </source>
</evidence>
<evidence type="ECO:0000313" key="4">
    <source>
        <dbReference type="Proteomes" id="UP000281553"/>
    </source>
</evidence>
<dbReference type="Pfam" id="PF00514">
    <property type="entry name" value="Arm"/>
    <property type="match status" value="1"/>
</dbReference>
<protein>
    <recommendedName>
        <fullName evidence="5">Condensin complex subunit 1 C-terminal domain-containing protein</fullName>
    </recommendedName>
</protein>
<sequence>MAMASAVQSAEQTNASNVGYSLKDRIRKRAKPRRRPHPTIVLINQLINEHKVEKDRSRPLRTYEEIYEAIEKRIQTHDLSDAVTVSRKHVQGADSQEDDSQAKSQVAEEESSEEEDEEDPPVQIGAMRVLLKLSTIAYFARLIVHLGGIEALLENLHQPNEQIKRSAAKILTKLCILKKARKKLCAKDGVPLFVCMLDEYTQRLQEIHNAGVREMRFLTATNRRNSVTLGASLKTLERRTERKRKPIDNLLITICSALGACSRSPEGRRAMRETGMVSVLGRLIALALPEVLEYIMGILEVCCQEKYFRISVWTEGMVPKLVDCLKASTLSVKIRCSLTLARCCSEACVREGLRKLKSLEMMNRYLAWELTNSEGALESLRRVANVGGRRQEDENFINALLRRYSVLPAARPAKQEEKPQQPHGIKLNLLASQAASGKEERKKRAKDALGSTEHETFLSEHIPNTGRVLKPLTSSMDTIVSFIRSLKTDAEIQRAALETIAQMARDRNTLAIMTDLGVTQAISRLLTVATDEDMCVSICNALAACSYYGKNAFYFGDTNCIPVLAAFMKSRNEALRSAAVKAIHGLSFDPENAAQIWGANICKLLTSLAAGNEESTQKAATGTLTNIRQLEFIATYQVK</sequence>
<dbReference type="AlphaFoldDB" id="A0A3P7LLW3"/>
<gene>
    <name evidence="3" type="ORF">DILT_LOCUS8508</name>
</gene>
<dbReference type="OrthoDB" id="7537227at2759"/>
<organism evidence="3 4">
    <name type="scientific">Dibothriocephalus latus</name>
    <name type="common">Fish tapeworm</name>
    <name type="synonym">Diphyllobothrium latum</name>
    <dbReference type="NCBI Taxonomy" id="60516"/>
    <lineage>
        <taxon>Eukaryota</taxon>
        <taxon>Metazoa</taxon>
        <taxon>Spiralia</taxon>
        <taxon>Lophotrochozoa</taxon>
        <taxon>Platyhelminthes</taxon>
        <taxon>Cestoda</taxon>
        <taxon>Eucestoda</taxon>
        <taxon>Diphyllobothriidea</taxon>
        <taxon>Diphyllobothriidae</taxon>
        <taxon>Dibothriocephalus</taxon>
    </lineage>
</organism>